<keyword evidence="1" id="KW-1133">Transmembrane helix</keyword>
<evidence type="ECO:0000313" key="3">
    <source>
        <dbReference type="Proteomes" id="UP001500542"/>
    </source>
</evidence>
<dbReference type="RefSeq" id="WP_343969404.1">
    <property type="nucleotide sequence ID" value="NZ_BAAAHK010000007.1"/>
</dbReference>
<feature type="transmembrane region" description="Helical" evidence="1">
    <location>
        <begin position="74"/>
        <end position="93"/>
    </location>
</feature>
<feature type="transmembrane region" description="Helical" evidence="1">
    <location>
        <begin position="47"/>
        <end position="67"/>
    </location>
</feature>
<sequence length="131" mass="13671">MRTFVWRLSWISSVVVAVFSVLMPIVADRSGAAYCGAGVCDPNGYATIFYIGVGVVLTGLSLAAYGFSRARRDAGPALGLLTSIVLLGFIAGGGEDIPAWLTGLTWVVGGWFLIVSVTGLALLRGDRPPHG</sequence>
<keyword evidence="1" id="KW-0812">Transmembrane</keyword>
<keyword evidence="3" id="KW-1185">Reference proteome</keyword>
<evidence type="ECO:0000256" key="1">
    <source>
        <dbReference type="SAM" id="Phobius"/>
    </source>
</evidence>
<organism evidence="2 3">
    <name type="scientific">Kribbella koreensis</name>
    <dbReference type="NCBI Taxonomy" id="57909"/>
    <lineage>
        <taxon>Bacteria</taxon>
        <taxon>Bacillati</taxon>
        <taxon>Actinomycetota</taxon>
        <taxon>Actinomycetes</taxon>
        <taxon>Propionibacteriales</taxon>
        <taxon>Kribbellaceae</taxon>
        <taxon>Kribbella</taxon>
    </lineage>
</organism>
<evidence type="ECO:0008006" key="4">
    <source>
        <dbReference type="Google" id="ProtNLM"/>
    </source>
</evidence>
<protein>
    <recommendedName>
        <fullName evidence="4">Integral membrane protein</fullName>
    </recommendedName>
</protein>
<reference evidence="2 3" key="1">
    <citation type="journal article" date="2019" name="Int. J. Syst. Evol. Microbiol.">
        <title>The Global Catalogue of Microorganisms (GCM) 10K type strain sequencing project: providing services to taxonomists for standard genome sequencing and annotation.</title>
        <authorList>
            <consortium name="The Broad Institute Genomics Platform"/>
            <consortium name="The Broad Institute Genome Sequencing Center for Infectious Disease"/>
            <person name="Wu L."/>
            <person name="Ma J."/>
        </authorList>
    </citation>
    <scope>NUCLEOTIDE SEQUENCE [LARGE SCALE GENOMIC DNA]</scope>
    <source>
        <strain evidence="2 3">JCM 10977</strain>
    </source>
</reference>
<proteinExistence type="predicted"/>
<comment type="caution">
    <text evidence="2">The sequence shown here is derived from an EMBL/GenBank/DDBJ whole genome shotgun (WGS) entry which is preliminary data.</text>
</comment>
<dbReference type="Proteomes" id="UP001500542">
    <property type="component" value="Unassembled WGS sequence"/>
</dbReference>
<dbReference type="EMBL" id="BAAAHK010000007">
    <property type="protein sequence ID" value="GAA0940317.1"/>
    <property type="molecule type" value="Genomic_DNA"/>
</dbReference>
<evidence type="ECO:0000313" key="2">
    <source>
        <dbReference type="EMBL" id="GAA0940317.1"/>
    </source>
</evidence>
<keyword evidence="1" id="KW-0472">Membrane</keyword>
<gene>
    <name evidence="2" type="ORF">GCM10009554_30950</name>
</gene>
<name>A0ABN1QBF6_9ACTN</name>
<feature type="transmembrane region" description="Helical" evidence="1">
    <location>
        <begin position="99"/>
        <end position="123"/>
    </location>
</feature>
<accession>A0ABN1QBF6</accession>